<evidence type="ECO:0000256" key="6">
    <source>
        <dbReference type="ARBA" id="ARBA00023136"/>
    </source>
</evidence>
<dbReference type="PANTHER" id="PTHR31806:SF5">
    <property type="entry name" value="PURINE-CYTOSINE PERMEASE FCY21"/>
    <property type="match status" value="1"/>
</dbReference>
<gene>
    <name evidence="8" type="ORF">PHLCEN_2v9868</name>
</gene>
<proteinExistence type="inferred from homology"/>
<keyword evidence="5 7" id="KW-1133">Transmembrane helix</keyword>
<comment type="similarity">
    <text evidence="2">Belongs to the purine-cytosine permease (2.A.39) family.</text>
</comment>
<keyword evidence="3" id="KW-0813">Transport</keyword>
<dbReference type="GO" id="GO:0005886">
    <property type="term" value="C:plasma membrane"/>
    <property type="evidence" value="ECO:0007669"/>
    <property type="project" value="TreeGrafter"/>
</dbReference>
<evidence type="ECO:0000313" key="8">
    <source>
        <dbReference type="EMBL" id="PSR74360.1"/>
    </source>
</evidence>
<dbReference type="GO" id="GO:0022857">
    <property type="term" value="F:transmembrane transporter activity"/>
    <property type="evidence" value="ECO:0007669"/>
    <property type="project" value="InterPro"/>
</dbReference>
<reference evidence="8 9" key="1">
    <citation type="submission" date="2018-02" db="EMBL/GenBank/DDBJ databases">
        <title>Genome sequence of the basidiomycete white-rot fungus Phlebia centrifuga.</title>
        <authorList>
            <person name="Granchi Z."/>
            <person name="Peng M."/>
            <person name="de Vries R.P."/>
            <person name="Hilden K."/>
            <person name="Makela M.R."/>
            <person name="Grigoriev I."/>
            <person name="Riley R."/>
        </authorList>
    </citation>
    <scope>NUCLEOTIDE SEQUENCE [LARGE SCALE GENOMIC DNA]</scope>
    <source>
        <strain evidence="8 9">FBCC195</strain>
    </source>
</reference>
<dbReference type="STRING" id="98765.A0A2R6NPK0"/>
<dbReference type="PANTHER" id="PTHR31806">
    <property type="entry name" value="PURINE-CYTOSINE PERMEASE FCY2-RELATED"/>
    <property type="match status" value="1"/>
</dbReference>
<dbReference type="AlphaFoldDB" id="A0A2R6NPK0"/>
<dbReference type="Proteomes" id="UP000186601">
    <property type="component" value="Unassembled WGS sequence"/>
</dbReference>
<comment type="caution">
    <text evidence="8">The sequence shown here is derived from an EMBL/GenBank/DDBJ whole genome shotgun (WGS) entry which is preliminary data.</text>
</comment>
<dbReference type="OrthoDB" id="734129at2759"/>
<dbReference type="Pfam" id="PF02133">
    <property type="entry name" value="Transp_cyt_pur"/>
    <property type="match status" value="1"/>
</dbReference>
<evidence type="ECO:0000256" key="2">
    <source>
        <dbReference type="ARBA" id="ARBA00008974"/>
    </source>
</evidence>
<dbReference type="InterPro" id="IPR001248">
    <property type="entry name" value="Pur-cyt_permease"/>
</dbReference>
<evidence type="ECO:0000256" key="3">
    <source>
        <dbReference type="ARBA" id="ARBA00022448"/>
    </source>
</evidence>
<accession>A0A2R6NPK0</accession>
<name>A0A2R6NPK0_9APHY</name>
<evidence type="ECO:0000256" key="5">
    <source>
        <dbReference type="ARBA" id="ARBA00022989"/>
    </source>
</evidence>
<evidence type="ECO:0000313" key="9">
    <source>
        <dbReference type="Proteomes" id="UP000186601"/>
    </source>
</evidence>
<protein>
    <submittedName>
        <fullName evidence="8">Uncharacterized protein</fullName>
    </submittedName>
</protein>
<sequence length="197" mass="22424">MISFANPDEDDVIRAISQAVRTVQAGKHDPQKAHDLIRGFYDWNQISERVERVYDAVFETKPYDFWTRMRSESLIYAASDRTTPYRKEMEDEKLSVKTSDISEEDVDGSRLQKGFAKITFFLTRWGVETNGIQPIPPEARTDTKMFQMFFIWFSANMNVLGLGVGTSGPAFFGLGVKQSLITLLIVDLICCAIPSYL</sequence>
<evidence type="ECO:0000256" key="1">
    <source>
        <dbReference type="ARBA" id="ARBA00004141"/>
    </source>
</evidence>
<dbReference type="EMBL" id="MLYV02000990">
    <property type="protein sequence ID" value="PSR74360.1"/>
    <property type="molecule type" value="Genomic_DNA"/>
</dbReference>
<evidence type="ECO:0000256" key="4">
    <source>
        <dbReference type="ARBA" id="ARBA00022692"/>
    </source>
</evidence>
<comment type="subcellular location">
    <subcellularLocation>
        <location evidence="1">Membrane</location>
        <topology evidence="1">Multi-pass membrane protein</topology>
    </subcellularLocation>
</comment>
<keyword evidence="9" id="KW-1185">Reference proteome</keyword>
<dbReference type="InterPro" id="IPR026030">
    <property type="entry name" value="Pur-cyt_permease_Fcy2/21/22"/>
</dbReference>
<keyword evidence="6 7" id="KW-0472">Membrane</keyword>
<organism evidence="8 9">
    <name type="scientific">Hermanssonia centrifuga</name>
    <dbReference type="NCBI Taxonomy" id="98765"/>
    <lineage>
        <taxon>Eukaryota</taxon>
        <taxon>Fungi</taxon>
        <taxon>Dikarya</taxon>
        <taxon>Basidiomycota</taxon>
        <taxon>Agaricomycotina</taxon>
        <taxon>Agaricomycetes</taxon>
        <taxon>Polyporales</taxon>
        <taxon>Meruliaceae</taxon>
        <taxon>Hermanssonia</taxon>
    </lineage>
</organism>
<dbReference type="Gene3D" id="1.10.4160.10">
    <property type="entry name" value="Hydantoin permease"/>
    <property type="match status" value="1"/>
</dbReference>
<keyword evidence="4 7" id="KW-0812">Transmembrane</keyword>
<evidence type="ECO:0000256" key="7">
    <source>
        <dbReference type="SAM" id="Phobius"/>
    </source>
</evidence>
<feature type="transmembrane region" description="Helical" evidence="7">
    <location>
        <begin position="149"/>
        <end position="172"/>
    </location>
</feature>